<dbReference type="Gene3D" id="3.30.470.20">
    <property type="entry name" value="ATP-grasp fold, B domain"/>
    <property type="match status" value="1"/>
</dbReference>
<dbReference type="EMBL" id="CAJPVJ010005833">
    <property type="protein sequence ID" value="CAG2169872.1"/>
    <property type="molecule type" value="Genomic_DNA"/>
</dbReference>
<evidence type="ECO:0000313" key="2">
    <source>
        <dbReference type="Proteomes" id="UP000728032"/>
    </source>
</evidence>
<dbReference type="OrthoDB" id="6505527at2759"/>
<dbReference type="PANTHER" id="PTHR43615">
    <property type="entry name" value="PHOSPHOENOLPYRUVATE SYNTHASE-RELATED"/>
    <property type="match status" value="1"/>
</dbReference>
<dbReference type="Proteomes" id="UP000728032">
    <property type="component" value="Unassembled WGS sequence"/>
</dbReference>
<dbReference type="AlphaFoldDB" id="A0A7R9M317"/>
<dbReference type="PANTHER" id="PTHR43615:SF1">
    <property type="entry name" value="PPDK_N DOMAIN-CONTAINING PROTEIN"/>
    <property type="match status" value="1"/>
</dbReference>
<protein>
    <submittedName>
        <fullName evidence="1">Uncharacterized protein</fullName>
    </submittedName>
</protein>
<sequence length="482" mass="55655">GNARDIEWGIKGGQIFMLQSRPVTNLDNSYTDYEIMHEVDTPHQTEFEIYSRAHWGENFPGASSWLVFTWTFANKSQFFRFGLANGRTTEDDYNPYTLQMGIQYNQLMFNLTNSVFSEFFGDYPESDQASQMILAFFGHHIEDKDVLDSFKQSKKEIKKINLIKDKTHYMDVLKFDMVSKLKGIPNSKQILDEIIANYMVMAMTQFKNHGPASMGSSIKHMFLRKALEGAKENNPELESDFNLLISSCNEVISAEVPNTLREIAKSIKDKQLFRQMSDEMALKTLMEGTDESSQKFKDFLEKHGHRGNGVGYRELSKYFMIWMNNKQKQAFRYLANQMVIEGLIPSAETFFYLTAEEVESLCNGSRDPLIFAKVRQRRKLYPKMDKYKFDEFVKGPQMKPRNFEDRIVPPTLGSGMVQMKGTPVSNGSVRARVCVSEDITEADTGRYTDHILDRHRLESILPSTVGYYHRNQKYSFVTSIPP</sequence>
<accession>A0A7R9M317</accession>
<proteinExistence type="predicted"/>
<keyword evidence="2" id="KW-1185">Reference proteome</keyword>
<name>A0A7R9M317_9ACAR</name>
<reference evidence="1" key="1">
    <citation type="submission" date="2020-11" db="EMBL/GenBank/DDBJ databases">
        <authorList>
            <person name="Tran Van P."/>
        </authorList>
    </citation>
    <scope>NUCLEOTIDE SEQUENCE</scope>
</reference>
<gene>
    <name evidence="1" type="ORF">ONB1V03_LOCUS9346</name>
</gene>
<dbReference type="InterPro" id="IPR051549">
    <property type="entry name" value="PEP_Utilizing_Enz"/>
</dbReference>
<feature type="non-terminal residue" evidence="1">
    <location>
        <position position="1"/>
    </location>
</feature>
<evidence type="ECO:0000313" key="1">
    <source>
        <dbReference type="EMBL" id="CAD7652685.1"/>
    </source>
</evidence>
<dbReference type="EMBL" id="OC920658">
    <property type="protein sequence ID" value="CAD7652685.1"/>
    <property type="molecule type" value="Genomic_DNA"/>
</dbReference>
<organism evidence="1">
    <name type="scientific">Oppiella nova</name>
    <dbReference type="NCBI Taxonomy" id="334625"/>
    <lineage>
        <taxon>Eukaryota</taxon>
        <taxon>Metazoa</taxon>
        <taxon>Ecdysozoa</taxon>
        <taxon>Arthropoda</taxon>
        <taxon>Chelicerata</taxon>
        <taxon>Arachnida</taxon>
        <taxon>Acari</taxon>
        <taxon>Acariformes</taxon>
        <taxon>Sarcoptiformes</taxon>
        <taxon>Oribatida</taxon>
        <taxon>Brachypylina</taxon>
        <taxon>Oppioidea</taxon>
        <taxon>Oppiidae</taxon>
        <taxon>Oppiella</taxon>
    </lineage>
</organism>